<proteinExistence type="predicted"/>
<protein>
    <submittedName>
        <fullName evidence="1">Uncharacterized protein</fullName>
    </submittedName>
</protein>
<organism evidence="1 2">
    <name type="scientific">Thalassolituus oleivorans MIL-1</name>
    <dbReference type="NCBI Taxonomy" id="1298593"/>
    <lineage>
        <taxon>Bacteria</taxon>
        <taxon>Pseudomonadati</taxon>
        <taxon>Pseudomonadota</taxon>
        <taxon>Gammaproteobacteria</taxon>
        <taxon>Oceanospirillales</taxon>
        <taxon>Oceanospirillaceae</taxon>
        <taxon>Thalassolituus</taxon>
    </lineage>
</organism>
<dbReference type="eggNOG" id="ENOG5033HAM">
    <property type="taxonomic scope" value="Bacteria"/>
</dbReference>
<gene>
    <name evidence="1" type="ORF">TOL_0009</name>
</gene>
<dbReference type="Proteomes" id="UP000011866">
    <property type="component" value="Chromosome"/>
</dbReference>
<sequence>MILLWSSINKVVSLLVLVILFSIIGACAMSDNIELTWEWPDGRVSDQKFLIKVNNVESKSSGFFGIGKSPSIASNIPSPVVLTGEILKDEMLEGKSIKVTLPKLELESIRSGDYAVVGVMDENTCICIVKVASSSEDISKVSCP</sequence>
<dbReference type="EMBL" id="HF680312">
    <property type="protein sequence ID" value="CCU70458.1"/>
    <property type="molecule type" value="Genomic_DNA"/>
</dbReference>
<evidence type="ECO:0000313" key="1">
    <source>
        <dbReference type="EMBL" id="CCU70458.1"/>
    </source>
</evidence>
<evidence type="ECO:0000313" key="2">
    <source>
        <dbReference type="Proteomes" id="UP000011866"/>
    </source>
</evidence>
<keyword evidence="2" id="KW-1185">Reference proteome</keyword>
<name>M5DM80_9GAMM</name>
<dbReference type="HOGENOM" id="CLU_2095709_0_0_6"/>
<accession>M5DM80</accession>
<dbReference type="KEGG" id="tol:TOL_0009"/>
<reference evidence="1 2" key="1">
    <citation type="journal article" date="2013" name="Genome Announc.">
        <title>Genome Sequence of Thalassolituus oleivorans MIL-1 (DSM 14913T).</title>
        <authorList>
            <person name="Golyshin P.N."/>
            <person name="Werner J."/>
            <person name="Chernikova T.N."/>
            <person name="Tran H."/>
            <person name="Ferrer M."/>
            <person name="Yakimov M.M."/>
            <person name="Teeling H."/>
            <person name="Golyshina O.V."/>
        </authorList>
    </citation>
    <scope>NUCLEOTIDE SEQUENCE [LARGE SCALE GENOMIC DNA]</scope>
    <source>
        <strain evidence="1 2">MIL-1</strain>
    </source>
</reference>
<dbReference type="AlphaFoldDB" id="M5DM80"/>